<dbReference type="EMBL" id="APWK03000079">
    <property type="protein sequence ID" value="PHH51987.1"/>
    <property type="molecule type" value="Genomic_DNA"/>
</dbReference>
<evidence type="ECO:0000259" key="2">
    <source>
        <dbReference type="PROSITE" id="PS50994"/>
    </source>
</evidence>
<dbReference type="InterPro" id="IPR012337">
    <property type="entry name" value="RNaseH-like_sf"/>
</dbReference>
<accession>A0A2C5X135</accession>
<evidence type="ECO:0000313" key="3">
    <source>
        <dbReference type="EMBL" id="PHH51987.1"/>
    </source>
</evidence>
<reference evidence="3 4" key="2">
    <citation type="journal article" date="2013" name="IMA Fungus">
        <title>IMA Genome-F 1: Ceratocystis fimbriata: Draft nuclear genome sequence for the plant pathogen, Ceratocystis fimbriata.</title>
        <authorList>
            <person name="Wilken P.M."/>
            <person name="Steenkamp E.T."/>
            <person name="Wingfield M.J."/>
            <person name="de Beer Z.W."/>
            <person name="Wingfield B.D."/>
        </authorList>
    </citation>
    <scope>NUCLEOTIDE SEQUENCE [LARGE SCALE GENOMIC DNA]</scope>
    <source>
        <strain evidence="3 4">CBS 114723</strain>
    </source>
</reference>
<keyword evidence="4" id="KW-1185">Reference proteome</keyword>
<dbReference type="InterPro" id="IPR036397">
    <property type="entry name" value="RNaseH_sf"/>
</dbReference>
<feature type="domain" description="Integrase catalytic" evidence="2">
    <location>
        <begin position="1"/>
        <end position="117"/>
    </location>
</feature>
<dbReference type="AlphaFoldDB" id="A0A2C5X135"/>
<dbReference type="PROSITE" id="PS50994">
    <property type="entry name" value="INTEGRASE"/>
    <property type="match status" value="1"/>
</dbReference>
<evidence type="ECO:0000313" key="4">
    <source>
        <dbReference type="Proteomes" id="UP000222788"/>
    </source>
</evidence>
<dbReference type="GO" id="GO:0015074">
    <property type="term" value="P:DNA integration"/>
    <property type="evidence" value="ECO:0007669"/>
    <property type="project" value="InterPro"/>
</dbReference>
<dbReference type="SUPFAM" id="SSF53098">
    <property type="entry name" value="Ribonuclease H-like"/>
    <property type="match status" value="1"/>
</dbReference>
<gene>
    <name evidence="3" type="ORF">CFIMG_008489RA00001</name>
</gene>
<proteinExistence type="predicted"/>
<sequence length="189" mass="21241">MEKRNQIQENASWLRAKQIKRILDNGTDVNIQKVKNWAAQNGINLVTLPPYMPAQNSIVEPAVKEILTKLRIAVADGVLEDCWDLSLPTIVEKINTVVSQDQETSSTQKWDIEMARPTGQNPLPSPGIAHWKTLDIRCFVTLPETKVANLHLSKITPRAIEGIFIGHKGSHNYIVYAKDNGTIYRTPHV</sequence>
<reference evidence="3 4" key="1">
    <citation type="journal article" date="2013" name="Fungal Biol.">
        <title>Analysis of microsatellite markers in the genome of the plant pathogen Ceratocystis fimbriata.</title>
        <authorList>
            <person name="Simpson M.C."/>
            <person name="Wilken P.M."/>
            <person name="Coetzee M.P."/>
            <person name="Wingfield M.J."/>
            <person name="Wingfield B.D."/>
        </authorList>
    </citation>
    <scope>NUCLEOTIDE SEQUENCE [LARGE SCALE GENOMIC DNA]</scope>
    <source>
        <strain evidence="3 4">CBS 114723</strain>
    </source>
</reference>
<evidence type="ECO:0000256" key="1">
    <source>
        <dbReference type="ARBA" id="ARBA00022884"/>
    </source>
</evidence>
<dbReference type="OrthoDB" id="5024961at2759"/>
<dbReference type="GO" id="GO:0005634">
    <property type="term" value="C:nucleus"/>
    <property type="evidence" value="ECO:0007669"/>
    <property type="project" value="UniProtKB-ARBA"/>
</dbReference>
<dbReference type="InterPro" id="IPR001584">
    <property type="entry name" value="Integrase_cat-core"/>
</dbReference>
<dbReference type="GO" id="GO:0003723">
    <property type="term" value="F:RNA binding"/>
    <property type="evidence" value="ECO:0007669"/>
    <property type="project" value="UniProtKB-KW"/>
</dbReference>
<dbReference type="Gene3D" id="3.30.420.10">
    <property type="entry name" value="Ribonuclease H-like superfamily/Ribonuclease H"/>
    <property type="match status" value="1"/>
</dbReference>
<name>A0A2C5X135_9PEZI</name>
<organism evidence="3 4">
    <name type="scientific">Ceratocystis fimbriata CBS 114723</name>
    <dbReference type="NCBI Taxonomy" id="1035309"/>
    <lineage>
        <taxon>Eukaryota</taxon>
        <taxon>Fungi</taxon>
        <taxon>Dikarya</taxon>
        <taxon>Ascomycota</taxon>
        <taxon>Pezizomycotina</taxon>
        <taxon>Sordariomycetes</taxon>
        <taxon>Hypocreomycetidae</taxon>
        <taxon>Microascales</taxon>
        <taxon>Ceratocystidaceae</taxon>
        <taxon>Ceratocystis</taxon>
    </lineage>
</organism>
<comment type="caution">
    <text evidence="3">The sequence shown here is derived from an EMBL/GenBank/DDBJ whole genome shotgun (WGS) entry which is preliminary data.</text>
</comment>
<keyword evidence="1" id="KW-0694">RNA-binding</keyword>
<dbReference type="Proteomes" id="UP000222788">
    <property type="component" value="Unassembled WGS sequence"/>
</dbReference>
<protein>
    <recommendedName>
        <fullName evidence="2">Integrase catalytic domain-containing protein</fullName>
    </recommendedName>
</protein>